<dbReference type="PANTHER" id="PTHR11439">
    <property type="entry name" value="GAG-POL-RELATED RETROTRANSPOSON"/>
    <property type="match status" value="1"/>
</dbReference>
<reference evidence="3" key="1">
    <citation type="journal article" date="2022" name="Int. J. Mol. Sci.">
        <title>Draft Genome of Tanacetum Coccineum: Genomic Comparison of Closely Related Tanacetum-Family Plants.</title>
        <authorList>
            <person name="Yamashiro T."/>
            <person name="Shiraishi A."/>
            <person name="Nakayama K."/>
            <person name="Satake H."/>
        </authorList>
    </citation>
    <scope>NUCLEOTIDE SEQUENCE</scope>
</reference>
<evidence type="ECO:0000313" key="3">
    <source>
        <dbReference type="EMBL" id="GJT39951.1"/>
    </source>
</evidence>
<proteinExistence type="predicted"/>
<organism evidence="3 4">
    <name type="scientific">Tanacetum coccineum</name>
    <dbReference type="NCBI Taxonomy" id="301880"/>
    <lineage>
        <taxon>Eukaryota</taxon>
        <taxon>Viridiplantae</taxon>
        <taxon>Streptophyta</taxon>
        <taxon>Embryophyta</taxon>
        <taxon>Tracheophyta</taxon>
        <taxon>Spermatophyta</taxon>
        <taxon>Magnoliopsida</taxon>
        <taxon>eudicotyledons</taxon>
        <taxon>Gunneridae</taxon>
        <taxon>Pentapetalae</taxon>
        <taxon>asterids</taxon>
        <taxon>campanulids</taxon>
        <taxon>Asterales</taxon>
        <taxon>Asteraceae</taxon>
        <taxon>Asteroideae</taxon>
        <taxon>Anthemideae</taxon>
        <taxon>Anthemidinae</taxon>
        <taxon>Tanacetum</taxon>
    </lineage>
</organism>
<sequence length="1631" mass="188931">MACDVSWKSRLSTLNDENVLLKNQVDYVVKGRENIKLEYQKLFNSIKATRTQHEKEVDELIEHVNQKTHAYADVRSQNQDLFMTISKLKNKIKTIEKGKNVNTKFDKSETLGKLIYVTPLNTNTIVKAKKVSNTKVNTDRSKPVTSHCVESFNSVRRPKSMDTKSKNRVLKNTNDKSSSIHVRKCSIRDSHFAKATHGYGDYVQGNLTICHVYYVEGLGHNLFLVGQFCDGDLEVAFCSNTCCVRNLEDDDLLTGSRESNLYTPFLSWRLFFSVFNVQSNINKIMVMAPKAVSFKFWTRYELLEFSRLIEELKEIPSQQDLDNLFGPLYEEYYAPSTSEVSNNSAANTLDVEETPSPFSIIVEDNDDPHINHPIEQVIGDPSKPVQTRNRLRTDAELCMYALTVSLTEHKNIKEAMLDHSWIESMQDELNQFKRLNVWELVPLPKGRHAIKVKWLWKNKMDAKNTIIRNKSRLVSKGYSQQEGIDFKESFAPVARLEAVRMFVAYVAHNNFTIYQMDVKSAFPNSPLKEEVFVSHPDGFVDPDFPNHVYRPKKALYGLKQAPRAWYDKLSSFLIEHHFTKGIVDPILFTRRHGNDILLVQIYDDDIIFGSINLVFSNRFAKLMKDNFEMSMICEMKFFLGLQIHQFPRGIFINQSQYTMTLLMKHEMEKCDTVTTPMATAKIDADLQGTSTDQTKYHSMIGGLMYLIASRPDIAFATFVYLAGCLDGYKSTSRGLQLLGDKLVSWSSKNILCSLECKIVGQILLDHPLSYDLTATADVPILLVETPDNLFVAPVNIEIIESFMHTVGYQGVFDKVSAFDTKFLAQPWQTMFKVFKCCLTTRTSGHDQTKINILQLFHSMVNPTNVDYAALLWWDFNNCIFQKKDVIQYPRFIKLIIADLMKKYPSISPRLEEDYHSIKDDIPLVSVYTMRNVTVRGMLIPNAFLTKEIHANDDYKVYETVFVNVVVLMNQPKLVVSTEGMHRSTPRAHMTPTLTAASPQGKKRKQSENDEESYADKFVDSMIHDDVDDSGDMIEPGSHKEHLKVIVDDDDNKEEKKDEKKDDEMGSLENRTEKVQTPIPITPRSPRINLSSDKNIAQELTDTVSLSTATTSKDPHKKRRISSRYSHLPGALRRMCRRQGYMIRDMERKFDLQQQLYLKMKSSLQDQANDLALWDVLKFKFEKSSTSNTSCREDDFHSQRHDYHQDDDATLEGEKRVKRHKTSKSSKSARGSSSKQLAKHSTTYVTKKQQQQQEWTAWEEETIIDEDEVIPKDETPEMITEFQNVDKRVPTIFDCARMEATLNDMLRKQKRGHKAINTKSSRILWTSKESKRTSKVWKEFKNFNEDAWLSIQHWKDSWHKRVYKQHQRKFVNNLKDYFSNHKITKVVKITTDQLYGLDFMEQIIVMRENDKPDSFSEADFKYLNKNDIEELYYLFRNKKVNYRETRLINSLITFIRSLVIWERVHDFQLGIKSYQIWVNLTAPTLTFPCIKAHEPFSIVDKPTTGLIYLNSKDEKRVMYLVEIVMFCDATLERVLNKVKQRIFQNQFWKKLPRLVHDEVFCIWKAFGRNTRDLGSFGEETDKTTDLHQHLSRISTQKLETASKITRDAVTTHLKTASQDLQTASDCTTQPII</sequence>
<feature type="region of interest" description="Disordered" evidence="1">
    <location>
        <begin position="1186"/>
        <end position="1252"/>
    </location>
</feature>
<evidence type="ECO:0000313" key="4">
    <source>
        <dbReference type="Proteomes" id="UP001151760"/>
    </source>
</evidence>
<feature type="compositionally biased region" description="Low complexity" evidence="1">
    <location>
        <begin position="1224"/>
        <end position="1234"/>
    </location>
</feature>
<feature type="compositionally biased region" description="Basic and acidic residues" evidence="1">
    <location>
        <begin position="1036"/>
        <end position="1073"/>
    </location>
</feature>
<dbReference type="EMBL" id="BQNB010015430">
    <property type="protein sequence ID" value="GJT39951.1"/>
    <property type="molecule type" value="Genomic_DNA"/>
</dbReference>
<reference evidence="3" key="2">
    <citation type="submission" date="2022-01" db="EMBL/GenBank/DDBJ databases">
        <authorList>
            <person name="Yamashiro T."/>
            <person name="Shiraishi A."/>
            <person name="Satake H."/>
            <person name="Nakayama K."/>
        </authorList>
    </citation>
    <scope>NUCLEOTIDE SEQUENCE</scope>
</reference>
<feature type="compositionally biased region" description="Basic and acidic residues" evidence="1">
    <location>
        <begin position="1013"/>
        <end position="1024"/>
    </location>
</feature>
<dbReference type="PANTHER" id="PTHR11439:SF509">
    <property type="entry name" value="RNA-DIRECTED DNA POLYMERASE"/>
    <property type="match status" value="1"/>
</dbReference>
<name>A0ABQ5DL69_9ASTR</name>
<dbReference type="Proteomes" id="UP001151760">
    <property type="component" value="Unassembled WGS sequence"/>
</dbReference>
<accession>A0ABQ5DL69</accession>
<dbReference type="Pfam" id="PF07727">
    <property type="entry name" value="RVT_2"/>
    <property type="match status" value="1"/>
</dbReference>
<dbReference type="InterPro" id="IPR013103">
    <property type="entry name" value="RVT_2"/>
</dbReference>
<dbReference type="InterPro" id="IPR043502">
    <property type="entry name" value="DNA/RNA_pol_sf"/>
</dbReference>
<feature type="domain" description="Reverse transcriptase Ty1/copia-type" evidence="2">
    <location>
        <begin position="436"/>
        <end position="678"/>
    </location>
</feature>
<feature type="compositionally biased region" description="Polar residues" evidence="1">
    <location>
        <begin position="1238"/>
        <end position="1247"/>
    </location>
</feature>
<gene>
    <name evidence="3" type="ORF">Tco_0939816</name>
</gene>
<feature type="region of interest" description="Disordered" evidence="1">
    <location>
        <begin position="978"/>
        <end position="1088"/>
    </location>
</feature>
<comment type="caution">
    <text evidence="3">The sequence shown here is derived from an EMBL/GenBank/DDBJ whole genome shotgun (WGS) entry which is preliminary data.</text>
</comment>
<feature type="compositionally biased region" description="Basic and acidic residues" evidence="1">
    <location>
        <begin position="1190"/>
        <end position="1214"/>
    </location>
</feature>
<protein>
    <submittedName>
        <fullName evidence="3">Retrovirus-related pol polyprotein from transposon TNT 1-94</fullName>
    </submittedName>
</protein>
<evidence type="ECO:0000256" key="1">
    <source>
        <dbReference type="SAM" id="MobiDB-lite"/>
    </source>
</evidence>
<dbReference type="SUPFAM" id="SSF56672">
    <property type="entry name" value="DNA/RNA polymerases"/>
    <property type="match status" value="1"/>
</dbReference>
<evidence type="ECO:0000259" key="2">
    <source>
        <dbReference type="Pfam" id="PF07727"/>
    </source>
</evidence>
<feature type="compositionally biased region" description="Low complexity" evidence="1">
    <location>
        <begin position="1076"/>
        <end position="1087"/>
    </location>
</feature>
<keyword evidence="4" id="KW-1185">Reference proteome</keyword>